<evidence type="ECO:0000256" key="1">
    <source>
        <dbReference type="ARBA" id="ARBA00023125"/>
    </source>
</evidence>
<gene>
    <name evidence="4" type="ORF">H9X91_01890</name>
</gene>
<dbReference type="Proteomes" id="UP000719500">
    <property type="component" value="Unassembled WGS sequence"/>
</dbReference>
<dbReference type="GO" id="GO:0003677">
    <property type="term" value="F:DNA binding"/>
    <property type="evidence" value="ECO:0007669"/>
    <property type="project" value="UniProtKB-KW"/>
</dbReference>
<dbReference type="Gene3D" id="2.40.50.140">
    <property type="entry name" value="Nucleic acid-binding proteins"/>
    <property type="match status" value="1"/>
</dbReference>
<name>A0ABS2FST7_9FIRM</name>
<accession>A0ABS2FST7</accession>
<dbReference type="Pfam" id="PF00436">
    <property type="entry name" value="SSB"/>
    <property type="match status" value="1"/>
</dbReference>
<evidence type="ECO:0000256" key="3">
    <source>
        <dbReference type="SAM" id="MobiDB-lite"/>
    </source>
</evidence>
<dbReference type="InterPro" id="IPR012340">
    <property type="entry name" value="NA-bd_OB-fold"/>
</dbReference>
<evidence type="ECO:0000313" key="4">
    <source>
        <dbReference type="EMBL" id="MBM6850188.1"/>
    </source>
</evidence>
<feature type="region of interest" description="Disordered" evidence="3">
    <location>
        <begin position="104"/>
        <end position="139"/>
    </location>
</feature>
<reference evidence="4 5" key="1">
    <citation type="journal article" date="2021" name="Sci. Rep.">
        <title>The distribution of antibiotic resistance genes in chicken gut microbiota commensals.</title>
        <authorList>
            <person name="Juricova H."/>
            <person name="Matiasovicova J."/>
            <person name="Kubasova T."/>
            <person name="Cejkova D."/>
            <person name="Rychlik I."/>
        </authorList>
    </citation>
    <scope>NUCLEOTIDE SEQUENCE [LARGE SCALE GENOMIC DNA]</scope>
    <source>
        <strain evidence="4 5">An411</strain>
    </source>
</reference>
<evidence type="ECO:0000313" key="5">
    <source>
        <dbReference type="Proteomes" id="UP000719500"/>
    </source>
</evidence>
<comment type="caution">
    <text evidence="4">The sequence shown here is derived from an EMBL/GenBank/DDBJ whole genome shotgun (WGS) entry which is preliminary data.</text>
</comment>
<dbReference type="EMBL" id="JACSNX010000001">
    <property type="protein sequence ID" value="MBM6850188.1"/>
    <property type="molecule type" value="Genomic_DNA"/>
</dbReference>
<dbReference type="CDD" id="cd04496">
    <property type="entry name" value="SSB_OBF"/>
    <property type="match status" value="1"/>
</dbReference>
<organism evidence="4 5">
    <name type="scientific">Oscillibacter valericigenes</name>
    <dbReference type="NCBI Taxonomy" id="351091"/>
    <lineage>
        <taxon>Bacteria</taxon>
        <taxon>Bacillati</taxon>
        <taxon>Bacillota</taxon>
        <taxon>Clostridia</taxon>
        <taxon>Eubacteriales</taxon>
        <taxon>Oscillospiraceae</taxon>
        <taxon>Oscillibacter</taxon>
    </lineage>
</organism>
<dbReference type="InterPro" id="IPR000424">
    <property type="entry name" value="Primosome_PriB/ssb"/>
</dbReference>
<dbReference type="PROSITE" id="PS50935">
    <property type="entry name" value="SSB"/>
    <property type="match status" value="1"/>
</dbReference>
<keyword evidence="5" id="KW-1185">Reference proteome</keyword>
<evidence type="ECO:0000256" key="2">
    <source>
        <dbReference type="PROSITE-ProRule" id="PRU00252"/>
    </source>
</evidence>
<dbReference type="RefSeq" id="WP_195607988.1">
    <property type="nucleotide sequence ID" value="NZ_JACSNX010000001.1"/>
</dbReference>
<proteinExistence type="predicted"/>
<protein>
    <submittedName>
        <fullName evidence="4">Single-stranded DNA-binding protein</fullName>
    </submittedName>
</protein>
<sequence>MSNATIHLLGRVVNDPEVREGKEQRKFVTFRLAVNNQFGATEHAAFYTCTGNEYMANRITKAGLAKGRLINLVGSFNPREYQTKTGETRMSLDVGLYDWSYVGGKPKGEDNSDDPAPAAKAPGTVQPESPINDEDDLPL</sequence>
<dbReference type="SUPFAM" id="SSF50249">
    <property type="entry name" value="Nucleic acid-binding proteins"/>
    <property type="match status" value="1"/>
</dbReference>
<keyword evidence="1 2" id="KW-0238">DNA-binding</keyword>